<dbReference type="EMBL" id="BONY01000014">
    <property type="protein sequence ID" value="GIH04694.1"/>
    <property type="molecule type" value="Genomic_DNA"/>
</dbReference>
<accession>A0A8J3Q689</accession>
<keyword evidence="5" id="KW-1185">Reference proteome</keyword>
<evidence type="ECO:0000313" key="5">
    <source>
        <dbReference type="Proteomes" id="UP000612899"/>
    </source>
</evidence>
<feature type="region of interest" description="Disordered" evidence="1">
    <location>
        <begin position="129"/>
        <end position="150"/>
    </location>
</feature>
<dbReference type="Proteomes" id="UP000612899">
    <property type="component" value="Unassembled WGS sequence"/>
</dbReference>
<dbReference type="Pfam" id="PF01345">
    <property type="entry name" value="DUF11"/>
    <property type="match status" value="1"/>
</dbReference>
<evidence type="ECO:0000256" key="2">
    <source>
        <dbReference type="SAM" id="Phobius"/>
    </source>
</evidence>
<dbReference type="AlphaFoldDB" id="A0A8J3Q689"/>
<feature type="compositionally biased region" description="Polar residues" evidence="1">
    <location>
        <begin position="137"/>
        <end position="149"/>
    </location>
</feature>
<dbReference type="RefSeq" id="WP_203908570.1">
    <property type="nucleotide sequence ID" value="NZ_BONY01000014.1"/>
</dbReference>
<keyword evidence="2" id="KW-1133">Transmembrane helix</keyword>
<proteinExistence type="predicted"/>
<evidence type="ECO:0000259" key="3">
    <source>
        <dbReference type="Pfam" id="PF01345"/>
    </source>
</evidence>
<reference evidence="4" key="1">
    <citation type="submission" date="2021-01" db="EMBL/GenBank/DDBJ databases">
        <title>Whole genome shotgun sequence of Rhizocola hellebori NBRC 109834.</title>
        <authorList>
            <person name="Komaki H."/>
            <person name="Tamura T."/>
        </authorList>
    </citation>
    <scope>NUCLEOTIDE SEQUENCE</scope>
    <source>
        <strain evidence="4">NBRC 109834</strain>
    </source>
</reference>
<feature type="compositionally biased region" description="Polar residues" evidence="1">
    <location>
        <begin position="298"/>
        <end position="311"/>
    </location>
</feature>
<keyword evidence="2" id="KW-0812">Transmembrane</keyword>
<feature type="domain" description="DUF11" evidence="3">
    <location>
        <begin position="168"/>
        <end position="271"/>
    </location>
</feature>
<evidence type="ECO:0000256" key="1">
    <source>
        <dbReference type="SAM" id="MobiDB-lite"/>
    </source>
</evidence>
<sequence>MSFAHAAVAMGLSAAVALSGVGLPQQADLRVRDLSSNGEPLYLSPGVSGTRLLEVTAPDAAWEFPFEMIIDLSRLDGRISVVTESTQATCAENGSQRVCRGWLGSGGMTVGLRMTVSADASPGPAGTIGYRVRPTSGEVTDPNSGNDSGSLELDVMRRELGADMELTTPDVTGRVGQTVTASIKVHNKGPNTQMSYTLRSPHIADPAIQIVSGKPCSGSSSSIRCAMKAIRPGETRTVTIDFKLTGCPPAGKSFVVFAMEWVMEDPNQQNSDPRVDLHATGCTNAPVPEAAVNAVTPSPTGQAEPSPTGQAEPSPTPSTSIQPIASSRPAFAVAGWVIALAGLLVVAAAIAGWAIWRYRRHHPTRDL</sequence>
<name>A0A8J3Q689_9ACTN</name>
<feature type="transmembrane region" description="Helical" evidence="2">
    <location>
        <begin position="330"/>
        <end position="356"/>
    </location>
</feature>
<dbReference type="InterPro" id="IPR001434">
    <property type="entry name" value="OmcB-like_DUF11"/>
</dbReference>
<organism evidence="4 5">
    <name type="scientific">Rhizocola hellebori</name>
    <dbReference type="NCBI Taxonomy" id="1392758"/>
    <lineage>
        <taxon>Bacteria</taxon>
        <taxon>Bacillati</taxon>
        <taxon>Actinomycetota</taxon>
        <taxon>Actinomycetes</taxon>
        <taxon>Micromonosporales</taxon>
        <taxon>Micromonosporaceae</taxon>
        <taxon>Rhizocola</taxon>
    </lineage>
</organism>
<comment type="caution">
    <text evidence="4">The sequence shown here is derived from an EMBL/GenBank/DDBJ whole genome shotgun (WGS) entry which is preliminary data.</text>
</comment>
<keyword evidence="2" id="KW-0472">Membrane</keyword>
<evidence type="ECO:0000313" key="4">
    <source>
        <dbReference type="EMBL" id="GIH04694.1"/>
    </source>
</evidence>
<feature type="region of interest" description="Disordered" evidence="1">
    <location>
        <begin position="292"/>
        <end position="322"/>
    </location>
</feature>
<protein>
    <recommendedName>
        <fullName evidence="3">DUF11 domain-containing protein</fullName>
    </recommendedName>
</protein>
<gene>
    <name evidence="4" type="ORF">Rhe02_27610</name>
</gene>